<proteinExistence type="predicted"/>
<organism evidence="1 2">
    <name type="scientific">Naganishia adeliensis</name>
    <dbReference type="NCBI Taxonomy" id="92952"/>
    <lineage>
        <taxon>Eukaryota</taxon>
        <taxon>Fungi</taxon>
        <taxon>Dikarya</taxon>
        <taxon>Basidiomycota</taxon>
        <taxon>Agaricomycotina</taxon>
        <taxon>Tremellomycetes</taxon>
        <taxon>Filobasidiales</taxon>
        <taxon>Filobasidiaceae</taxon>
        <taxon>Naganishia</taxon>
    </lineage>
</organism>
<evidence type="ECO:0000313" key="1">
    <source>
        <dbReference type="EMBL" id="KAJ9106554.1"/>
    </source>
</evidence>
<name>A0ACC2W483_9TREE</name>
<keyword evidence="2" id="KW-1185">Reference proteome</keyword>
<sequence>MNFSPYQDPPDAPKEPPSTPGLGKKGKTKRPWFSRDASSYGNSYQSGGSGTDPTLNPSYLTNDPESGVGSSSAGYTTTGGFGSDDVGGSGGAPASANVWESRLGLRVDVLAALAYLGGPLAALVLLILETVNDYVRFHAYQSALLTTPLLVIWMLMRLIGFWGWLRKTFLIFSFAITAYTAFRAFRDPNTTPGGPHGQAQQAMISSGVIPRFYLPIIGDFAERWVGEE</sequence>
<protein>
    <submittedName>
        <fullName evidence="1">Uncharacterized protein</fullName>
    </submittedName>
</protein>
<evidence type="ECO:0000313" key="2">
    <source>
        <dbReference type="Proteomes" id="UP001230649"/>
    </source>
</evidence>
<accession>A0ACC2W483</accession>
<dbReference type="EMBL" id="JASBWS010000043">
    <property type="protein sequence ID" value="KAJ9106554.1"/>
    <property type="molecule type" value="Genomic_DNA"/>
</dbReference>
<dbReference type="Proteomes" id="UP001230649">
    <property type="component" value="Unassembled WGS sequence"/>
</dbReference>
<reference evidence="1" key="1">
    <citation type="submission" date="2023-04" db="EMBL/GenBank/DDBJ databases">
        <title>Draft Genome sequencing of Naganishia species isolated from polar environments using Oxford Nanopore Technology.</title>
        <authorList>
            <person name="Leo P."/>
            <person name="Venkateswaran K."/>
        </authorList>
    </citation>
    <scope>NUCLEOTIDE SEQUENCE</scope>
    <source>
        <strain evidence="1">MNA-CCFEE 5262</strain>
    </source>
</reference>
<comment type="caution">
    <text evidence="1">The sequence shown here is derived from an EMBL/GenBank/DDBJ whole genome shotgun (WGS) entry which is preliminary data.</text>
</comment>
<gene>
    <name evidence="1" type="ORF">QFC20_004046</name>
</gene>